<reference evidence="1" key="1">
    <citation type="journal article" date="2014" name="Front. Microbiol.">
        <title>High frequency of phylogenetically diverse reductive dehalogenase-homologous genes in deep subseafloor sedimentary metagenomes.</title>
        <authorList>
            <person name="Kawai M."/>
            <person name="Futagami T."/>
            <person name="Toyoda A."/>
            <person name="Takaki Y."/>
            <person name="Nishi S."/>
            <person name="Hori S."/>
            <person name="Arai W."/>
            <person name="Tsubouchi T."/>
            <person name="Morono Y."/>
            <person name="Uchiyama I."/>
            <person name="Ito T."/>
            <person name="Fujiyama A."/>
            <person name="Inagaki F."/>
            <person name="Takami H."/>
        </authorList>
    </citation>
    <scope>NUCLEOTIDE SEQUENCE</scope>
    <source>
        <strain evidence="1">Expedition CK06-06</strain>
    </source>
</reference>
<evidence type="ECO:0000313" key="1">
    <source>
        <dbReference type="EMBL" id="GAG62011.1"/>
    </source>
</evidence>
<dbReference type="AlphaFoldDB" id="X1AQ62"/>
<gene>
    <name evidence="1" type="ORF">S01H4_12262</name>
</gene>
<name>X1AQ62_9ZZZZ</name>
<proteinExistence type="predicted"/>
<sequence>MHSPCTRTYTRIHANDADATRNKLISILSLETYRDGGVARLNSLPQYNPLISKLLSSLKTKLVCFLQDHPDTFHIDGDTDTNPHSVKLLDQELFRNMIGGKQVLDYNAAGDDDDAVICAARELQRRTGYELQKRISKLRRRRQRTLLETKVHVTDDVEPGANLDWLCRKVQNELHSYIRLCSDRPVGVSTF</sequence>
<dbReference type="EMBL" id="BART01005168">
    <property type="protein sequence ID" value="GAG62011.1"/>
    <property type="molecule type" value="Genomic_DNA"/>
</dbReference>
<feature type="non-terminal residue" evidence="1">
    <location>
        <position position="191"/>
    </location>
</feature>
<accession>X1AQ62</accession>
<organism evidence="1">
    <name type="scientific">marine sediment metagenome</name>
    <dbReference type="NCBI Taxonomy" id="412755"/>
    <lineage>
        <taxon>unclassified sequences</taxon>
        <taxon>metagenomes</taxon>
        <taxon>ecological metagenomes</taxon>
    </lineage>
</organism>
<protein>
    <submittedName>
        <fullName evidence="1">Uncharacterized protein</fullName>
    </submittedName>
</protein>
<comment type="caution">
    <text evidence="1">The sequence shown here is derived from an EMBL/GenBank/DDBJ whole genome shotgun (WGS) entry which is preliminary data.</text>
</comment>